<name>A0ABN8PH38_9CNID</name>
<dbReference type="Proteomes" id="UP001159427">
    <property type="component" value="Unassembled WGS sequence"/>
</dbReference>
<proteinExistence type="predicted"/>
<evidence type="ECO:0000256" key="1">
    <source>
        <dbReference type="ARBA" id="ARBA00001968"/>
    </source>
</evidence>
<sequence>MTKKLKNDFLKVFKGEDLREVMRLYKEKWRFPACAGAIDGTHISIQAPLENRTDYINRKSYHSIVMQALVDSKYLFRDLYNRGCNGQLFDPSIKESVLGVDMGPLILGDPAYPFWTG</sequence>
<evidence type="ECO:0000256" key="2">
    <source>
        <dbReference type="ARBA" id="ARBA00022723"/>
    </source>
</evidence>
<reference evidence="4 5" key="1">
    <citation type="submission" date="2022-05" db="EMBL/GenBank/DDBJ databases">
        <authorList>
            <consortium name="Genoscope - CEA"/>
            <person name="William W."/>
        </authorList>
    </citation>
    <scope>NUCLEOTIDE SEQUENCE [LARGE SCALE GENOMIC DNA]</scope>
</reference>
<keyword evidence="2" id="KW-0479">Metal-binding</keyword>
<dbReference type="Pfam" id="PF13359">
    <property type="entry name" value="DDE_Tnp_4"/>
    <property type="match status" value="1"/>
</dbReference>
<comment type="cofactor">
    <cofactor evidence="1">
        <name>a divalent metal cation</name>
        <dbReference type="ChEBI" id="CHEBI:60240"/>
    </cofactor>
</comment>
<protein>
    <recommendedName>
        <fullName evidence="3">DDE Tnp4 domain-containing protein</fullName>
    </recommendedName>
</protein>
<organism evidence="4 5">
    <name type="scientific">Porites evermanni</name>
    <dbReference type="NCBI Taxonomy" id="104178"/>
    <lineage>
        <taxon>Eukaryota</taxon>
        <taxon>Metazoa</taxon>
        <taxon>Cnidaria</taxon>
        <taxon>Anthozoa</taxon>
        <taxon>Hexacorallia</taxon>
        <taxon>Scleractinia</taxon>
        <taxon>Fungiina</taxon>
        <taxon>Poritidae</taxon>
        <taxon>Porites</taxon>
    </lineage>
</organism>
<feature type="domain" description="DDE Tnp4" evidence="3">
    <location>
        <begin position="38"/>
        <end position="115"/>
    </location>
</feature>
<comment type="caution">
    <text evidence="4">The sequence shown here is derived from an EMBL/GenBank/DDBJ whole genome shotgun (WGS) entry which is preliminary data.</text>
</comment>
<accession>A0ABN8PH38</accession>
<keyword evidence="5" id="KW-1185">Reference proteome</keyword>
<evidence type="ECO:0000259" key="3">
    <source>
        <dbReference type="Pfam" id="PF13359"/>
    </source>
</evidence>
<evidence type="ECO:0000313" key="4">
    <source>
        <dbReference type="EMBL" id="CAH3141547.1"/>
    </source>
</evidence>
<gene>
    <name evidence="4" type="ORF">PEVE_00042219</name>
</gene>
<dbReference type="InterPro" id="IPR027806">
    <property type="entry name" value="HARBI1_dom"/>
</dbReference>
<dbReference type="EMBL" id="CALNXI010000820">
    <property type="protein sequence ID" value="CAH3141547.1"/>
    <property type="molecule type" value="Genomic_DNA"/>
</dbReference>
<evidence type="ECO:0000313" key="5">
    <source>
        <dbReference type="Proteomes" id="UP001159427"/>
    </source>
</evidence>